<gene>
    <name evidence="2" type="ORF">FC81_GL000280</name>
</gene>
<comment type="caution">
    <text evidence="2">The sequence shown here is derived from an EMBL/GenBank/DDBJ whole genome shotgun (WGS) entry which is preliminary data.</text>
</comment>
<dbReference type="SUPFAM" id="SSF51004">
    <property type="entry name" value="C-terminal (heme d1) domain of cytochrome cd1-nitrite reductase"/>
    <property type="match status" value="1"/>
</dbReference>
<dbReference type="InterPro" id="IPR019405">
    <property type="entry name" value="Lactonase_7-beta_prop"/>
</dbReference>
<accession>A0A0R1M4M1</accession>
<dbReference type="Proteomes" id="UP000051621">
    <property type="component" value="Unassembled WGS sequence"/>
</dbReference>
<dbReference type="Pfam" id="PF10282">
    <property type="entry name" value="Lactonase"/>
    <property type="match status" value="1"/>
</dbReference>
<dbReference type="GO" id="GO:0005829">
    <property type="term" value="C:cytosol"/>
    <property type="evidence" value="ECO:0007669"/>
    <property type="project" value="TreeGrafter"/>
</dbReference>
<sequence>MQETILFGTYTKRRSQGIYRAILDTETKKITTPELLVQVQNPTYLRVSADNILYTISKKEERGGIASYNLNNTTPTFCDEELTKGAPPCYIGLDNKKQLAFTANFHESTVTVFKTDSHGHLTKTDEIIHEGQGPLPEQEASHIHFTDLTPDNRLAVCDLGSDKIYTYAITTDGKLAPVAEFATTPGFAPRHLVFHPNGHYAFLVGEQSSQISLLAYDQTTGKFHHLQTLATIPVTWHKHNGAAAIRISQDGKFVYVSNRGHNSIAVFKFNPTARKLEFIESVSTQGDFPRDFILDSTERFLIAANQNTDNATLFSRNIETGKLDCLQKDILVPEGVCVSLGR</sequence>
<dbReference type="GO" id="GO:0017057">
    <property type="term" value="F:6-phosphogluconolactonase activity"/>
    <property type="evidence" value="ECO:0007669"/>
    <property type="project" value="TreeGrafter"/>
</dbReference>
<dbReference type="PANTHER" id="PTHR30344:SF1">
    <property type="entry name" value="6-PHOSPHOGLUCONOLACTONASE"/>
    <property type="match status" value="1"/>
</dbReference>
<dbReference type="InterPro" id="IPR015943">
    <property type="entry name" value="WD40/YVTN_repeat-like_dom_sf"/>
</dbReference>
<comment type="similarity">
    <text evidence="1">Belongs to the cycloisomerase 2 family.</text>
</comment>
<dbReference type="STRING" id="1423731.FC81_GL000280"/>
<keyword evidence="3" id="KW-1185">Reference proteome</keyword>
<dbReference type="EMBL" id="AZEF01000007">
    <property type="protein sequence ID" value="KRL03014.1"/>
    <property type="molecule type" value="Genomic_DNA"/>
</dbReference>
<protein>
    <submittedName>
        <fullName evidence="2">6-phosphogluconolactonase</fullName>
    </submittedName>
</protein>
<organism evidence="2 3">
    <name type="scientific">Liquorilactobacillus capillatus DSM 19910</name>
    <dbReference type="NCBI Taxonomy" id="1423731"/>
    <lineage>
        <taxon>Bacteria</taxon>
        <taxon>Bacillati</taxon>
        <taxon>Bacillota</taxon>
        <taxon>Bacilli</taxon>
        <taxon>Lactobacillales</taxon>
        <taxon>Lactobacillaceae</taxon>
        <taxon>Liquorilactobacillus</taxon>
    </lineage>
</organism>
<evidence type="ECO:0000313" key="3">
    <source>
        <dbReference type="Proteomes" id="UP000051621"/>
    </source>
</evidence>
<name>A0A0R1M4M1_9LACO</name>
<dbReference type="PANTHER" id="PTHR30344">
    <property type="entry name" value="6-PHOSPHOGLUCONOLACTONASE-RELATED"/>
    <property type="match status" value="1"/>
</dbReference>
<dbReference type="OrthoDB" id="9790815at2"/>
<dbReference type="PATRIC" id="fig|1423731.3.peg.290"/>
<evidence type="ECO:0000313" key="2">
    <source>
        <dbReference type="EMBL" id="KRL03014.1"/>
    </source>
</evidence>
<dbReference type="InterPro" id="IPR011048">
    <property type="entry name" value="Haem_d1_sf"/>
</dbReference>
<dbReference type="AlphaFoldDB" id="A0A0R1M4M1"/>
<dbReference type="RefSeq" id="WP_057742337.1">
    <property type="nucleotide sequence ID" value="NZ_AZEF01000007.1"/>
</dbReference>
<dbReference type="Gene3D" id="2.130.10.10">
    <property type="entry name" value="YVTN repeat-like/Quinoprotein amine dehydrogenase"/>
    <property type="match status" value="1"/>
</dbReference>
<proteinExistence type="inferred from homology"/>
<evidence type="ECO:0000256" key="1">
    <source>
        <dbReference type="ARBA" id="ARBA00005564"/>
    </source>
</evidence>
<reference evidence="2 3" key="1">
    <citation type="journal article" date="2015" name="Genome Announc.">
        <title>Expanding the biotechnology potential of lactobacilli through comparative genomics of 213 strains and associated genera.</title>
        <authorList>
            <person name="Sun Z."/>
            <person name="Harris H.M."/>
            <person name="McCann A."/>
            <person name="Guo C."/>
            <person name="Argimon S."/>
            <person name="Zhang W."/>
            <person name="Yang X."/>
            <person name="Jeffery I.B."/>
            <person name="Cooney J.C."/>
            <person name="Kagawa T.F."/>
            <person name="Liu W."/>
            <person name="Song Y."/>
            <person name="Salvetti E."/>
            <person name="Wrobel A."/>
            <person name="Rasinkangas P."/>
            <person name="Parkhill J."/>
            <person name="Rea M.C."/>
            <person name="O'Sullivan O."/>
            <person name="Ritari J."/>
            <person name="Douillard F.P."/>
            <person name="Paul Ross R."/>
            <person name="Yang R."/>
            <person name="Briner A.E."/>
            <person name="Felis G.E."/>
            <person name="de Vos W.M."/>
            <person name="Barrangou R."/>
            <person name="Klaenhammer T.R."/>
            <person name="Caufield P.W."/>
            <person name="Cui Y."/>
            <person name="Zhang H."/>
            <person name="O'Toole P.W."/>
        </authorList>
    </citation>
    <scope>NUCLEOTIDE SEQUENCE [LARGE SCALE GENOMIC DNA]</scope>
    <source>
        <strain evidence="2 3">DSM 19910</strain>
    </source>
</reference>
<dbReference type="InterPro" id="IPR050282">
    <property type="entry name" value="Cycloisomerase_2"/>
</dbReference>